<dbReference type="Proteomes" id="UP000030341">
    <property type="component" value="Chromosome 2"/>
</dbReference>
<dbReference type="EMBL" id="CP009889">
    <property type="protein sequence ID" value="AIY66564.1"/>
    <property type="molecule type" value="Genomic_DNA"/>
</dbReference>
<dbReference type="eggNOG" id="ENOG5032U2K">
    <property type="taxonomic scope" value="Bacteria"/>
</dbReference>
<accession>A0A0A7EIW4</accession>
<organism evidence="1 2">
    <name type="scientific">Pseudoalteromonas piratica</name>
    <dbReference type="NCBI Taxonomy" id="1348114"/>
    <lineage>
        <taxon>Bacteria</taxon>
        <taxon>Pseudomonadati</taxon>
        <taxon>Pseudomonadota</taxon>
        <taxon>Gammaproteobacteria</taxon>
        <taxon>Alteromonadales</taxon>
        <taxon>Pseudoalteromonadaceae</taxon>
        <taxon>Pseudoalteromonas</taxon>
    </lineage>
</organism>
<sequence length="134" mass="15117">MKSIAANRHGKCEINLIDERIISAAFIGSFNETAVLNYANEIKRLVNSFQNQPFAMLINNLEIEGGTPDAYQALDKYNEWLNQQAIIAKAFIIDNNVTKQILLARTPALKQQNIAFFETLDEAESWLKAQLAKC</sequence>
<dbReference type="Gene3D" id="3.40.50.10600">
    <property type="entry name" value="SpoIIaa-like domains"/>
    <property type="match status" value="1"/>
</dbReference>
<evidence type="ECO:0008006" key="3">
    <source>
        <dbReference type="Google" id="ProtNLM"/>
    </source>
</evidence>
<dbReference type="RefSeq" id="WP_040134883.1">
    <property type="nucleotide sequence ID" value="NZ_CP009889.1"/>
</dbReference>
<evidence type="ECO:0000313" key="2">
    <source>
        <dbReference type="Proteomes" id="UP000030341"/>
    </source>
</evidence>
<gene>
    <name evidence="1" type="ORF">OM33_15575</name>
</gene>
<evidence type="ECO:0000313" key="1">
    <source>
        <dbReference type="EMBL" id="AIY66564.1"/>
    </source>
</evidence>
<reference evidence="1 2" key="1">
    <citation type="submission" date="2014-11" db="EMBL/GenBank/DDBJ databases">
        <title>Complete Genome Sequence of Pseudoalteromonas sp. Strain OCN003 Isolated from Kaneohe Bay, Oahu, Hawaii.</title>
        <authorList>
            <person name="Beurmann S."/>
            <person name="Videau P."/>
            <person name="Ushijima B."/>
            <person name="Smith A.M."/>
            <person name="Aeby G.S."/>
            <person name="Callahan S.M."/>
            <person name="Belcaid M."/>
        </authorList>
    </citation>
    <scope>NUCLEOTIDE SEQUENCE [LARGE SCALE GENOMIC DNA]</scope>
    <source>
        <strain evidence="1 2">OCN003</strain>
    </source>
</reference>
<keyword evidence="2" id="KW-1185">Reference proteome</keyword>
<dbReference type="KEGG" id="pseo:OM33_15575"/>
<dbReference type="HOGENOM" id="CLU_1925866_0_0_6"/>
<dbReference type="OrthoDB" id="6293699at2"/>
<name>A0A0A7EIW4_9GAMM</name>
<proteinExistence type="predicted"/>
<dbReference type="InterPro" id="IPR038396">
    <property type="entry name" value="SpoIIAA-like_sf"/>
</dbReference>
<dbReference type="AlphaFoldDB" id="A0A0A7EIW4"/>
<protein>
    <recommendedName>
        <fullName evidence="3">STAS/SEC14 domain-containing protein</fullName>
    </recommendedName>
</protein>